<feature type="domain" description="SBP-type" evidence="5">
    <location>
        <begin position="161"/>
        <end position="238"/>
    </location>
</feature>
<dbReference type="PANTHER" id="PTHR31251:SF131">
    <property type="entry name" value="SBP-TYPE DOMAIN-CONTAINING PROTEIN"/>
    <property type="match status" value="1"/>
</dbReference>
<dbReference type="InterPro" id="IPR044817">
    <property type="entry name" value="SBP-like"/>
</dbReference>
<protein>
    <submittedName>
        <fullName evidence="7">Squamosa promoter-binding-like protein 3</fullName>
    </submittedName>
</protein>
<gene>
    <name evidence="7" type="primary">LOC107417566</name>
</gene>
<dbReference type="InterPro" id="IPR004333">
    <property type="entry name" value="SBP_dom"/>
</dbReference>
<evidence type="ECO:0000256" key="4">
    <source>
        <dbReference type="PROSITE-ProRule" id="PRU00470"/>
    </source>
</evidence>
<accession>A0ABM3IKI4</accession>
<dbReference type="Gene3D" id="4.10.1100.10">
    <property type="entry name" value="Transcription factor, SBP-box domain"/>
    <property type="match status" value="1"/>
</dbReference>
<evidence type="ECO:0000313" key="6">
    <source>
        <dbReference type="Proteomes" id="UP001652623"/>
    </source>
</evidence>
<dbReference type="SUPFAM" id="SSF103612">
    <property type="entry name" value="SBT domain"/>
    <property type="match status" value="1"/>
</dbReference>
<dbReference type="Pfam" id="PF03110">
    <property type="entry name" value="SBP"/>
    <property type="match status" value="1"/>
</dbReference>
<evidence type="ECO:0000256" key="3">
    <source>
        <dbReference type="ARBA" id="ARBA00022833"/>
    </source>
</evidence>
<sequence length="437" mass="47939">MTKWNSISALEWEREWEKLAGFSPKAIDILKQGQPSNSDIEGVGGIDNGSVYSCGGDGGFSSCELGHASSSKSSFWASAFGEFRNGFIVKKDVTCGVDISGNVACLGASQSYGEPKPTIGLKLGKRTYYERFCAASSANAPSISVAPKRRSSRASYQTAHTPHCQVQGCNLDLKLAKDYHRRHRICEIHSKSPKVIVAGMERRFCQQCSRFHELSEFDGKKRSCRRRLSDHNARRRRRPQPETIQIDCSSRLYSSLLYDRRQQRNLVANWVPSSTANPTWQSSCSFKAKQGGKDGSDRLHDFPTSTGEMVNAPSSIVVTDPRTIEGLGTSAFYPGLDGAPDFGCALSLLSTDNDNTLGLNYSETNSSVEMQLMQVNQSSSGSSSSGGGAVQAEASMVHYSLKNFLNDMINNFSIIPLQEFQLLSEPSCLQLLFQSDH</sequence>
<keyword evidence="6" id="KW-1185">Reference proteome</keyword>
<evidence type="ECO:0000259" key="5">
    <source>
        <dbReference type="PROSITE" id="PS51141"/>
    </source>
</evidence>
<dbReference type="PANTHER" id="PTHR31251">
    <property type="entry name" value="SQUAMOSA PROMOTER-BINDING-LIKE PROTEIN 4"/>
    <property type="match status" value="1"/>
</dbReference>
<organism evidence="6 7">
    <name type="scientific">Ziziphus jujuba</name>
    <name type="common">Chinese jujube</name>
    <name type="synonym">Ziziphus sativa</name>
    <dbReference type="NCBI Taxonomy" id="326968"/>
    <lineage>
        <taxon>Eukaryota</taxon>
        <taxon>Viridiplantae</taxon>
        <taxon>Streptophyta</taxon>
        <taxon>Embryophyta</taxon>
        <taxon>Tracheophyta</taxon>
        <taxon>Spermatophyta</taxon>
        <taxon>Magnoliopsida</taxon>
        <taxon>eudicotyledons</taxon>
        <taxon>Gunneridae</taxon>
        <taxon>Pentapetalae</taxon>
        <taxon>rosids</taxon>
        <taxon>fabids</taxon>
        <taxon>Rosales</taxon>
        <taxon>Rhamnaceae</taxon>
        <taxon>Paliureae</taxon>
        <taxon>Ziziphus</taxon>
    </lineage>
</organism>
<evidence type="ECO:0000256" key="2">
    <source>
        <dbReference type="ARBA" id="ARBA00022771"/>
    </source>
</evidence>
<dbReference type="InterPro" id="IPR036893">
    <property type="entry name" value="SBP_sf"/>
</dbReference>
<evidence type="ECO:0000313" key="7">
    <source>
        <dbReference type="RefSeq" id="XP_048330367.2"/>
    </source>
</evidence>
<keyword evidence="3" id="KW-0862">Zinc</keyword>
<keyword evidence="2 4" id="KW-0863">Zinc-finger</keyword>
<evidence type="ECO:0000256" key="1">
    <source>
        <dbReference type="ARBA" id="ARBA00022723"/>
    </source>
</evidence>
<dbReference type="GeneID" id="107417566"/>
<dbReference type="PROSITE" id="PS51141">
    <property type="entry name" value="ZF_SBP"/>
    <property type="match status" value="1"/>
</dbReference>
<reference evidence="7" key="1">
    <citation type="submission" date="2025-08" db="UniProtKB">
        <authorList>
            <consortium name="RefSeq"/>
        </authorList>
    </citation>
    <scope>IDENTIFICATION</scope>
    <source>
        <tissue evidence="7">Seedling</tissue>
    </source>
</reference>
<name>A0ABM3IKI4_ZIZJJ</name>
<proteinExistence type="predicted"/>
<dbReference type="RefSeq" id="XP_048330367.2">
    <property type="nucleotide sequence ID" value="XM_048474410.2"/>
</dbReference>
<keyword evidence="1" id="KW-0479">Metal-binding</keyword>
<dbReference type="Proteomes" id="UP001652623">
    <property type="component" value="Chromosome 2"/>
</dbReference>